<organism evidence="2 3">
    <name type="scientific">Herbaspirillum robiniae</name>
    <dbReference type="NCBI Taxonomy" id="2014887"/>
    <lineage>
        <taxon>Bacteria</taxon>
        <taxon>Pseudomonadati</taxon>
        <taxon>Pseudomonadota</taxon>
        <taxon>Betaproteobacteria</taxon>
        <taxon>Burkholderiales</taxon>
        <taxon>Oxalobacteraceae</taxon>
        <taxon>Herbaspirillum</taxon>
    </lineage>
</organism>
<keyword evidence="1" id="KW-1133">Transmembrane helix</keyword>
<keyword evidence="1" id="KW-0472">Membrane</keyword>
<evidence type="ECO:0000256" key="1">
    <source>
        <dbReference type="SAM" id="Phobius"/>
    </source>
</evidence>
<keyword evidence="1" id="KW-0812">Transmembrane</keyword>
<sequence length="122" mass="12658">MPSENYSNTGGSVITRIVLPILFASLVPFLPLLPAMAQTPANPPPTPVASDLTRTCTAAGGCVLACMNQQGQSILTEQAARAVRIISLSNGNTEFRMDNGTAGVNVVLVSKDNLVCRLTGGT</sequence>
<evidence type="ECO:0000313" key="2">
    <source>
        <dbReference type="EMBL" id="NUU04685.1"/>
    </source>
</evidence>
<evidence type="ECO:0000313" key="3">
    <source>
        <dbReference type="Proteomes" id="UP000536746"/>
    </source>
</evidence>
<name>A0ABX2M1Y1_9BURK</name>
<comment type="caution">
    <text evidence="2">The sequence shown here is derived from an EMBL/GenBank/DDBJ whole genome shotgun (WGS) entry which is preliminary data.</text>
</comment>
<protein>
    <submittedName>
        <fullName evidence="2">Uncharacterized protein</fullName>
    </submittedName>
</protein>
<proteinExistence type="predicted"/>
<reference evidence="2 3" key="1">
    <citation type="journal article" date="2020" name="Front. Plant Sci.">
        <title>Isolation of Rhizosphere Bacteria That Improve Quality and Water Stress Tolerance in Greenhouse Ornamentals.</title>
        <authorList>
            <person name="Nordstedt N.P."/>
            <person name="Jones M.L."/>
        </authorList>
    </citation>
    <scope>NUCLEOTIDE SEQUENCE [LARGE SCALE GENOMIC DNA]</scope>
    <source>
        <strain evidence="2 3">C6C2</strain>
    </source>
</reference>
<keyword evidence="3" id="KW-1185">Reference proteome</keyword>
<dbReference type="Proteomes" id="UP000536746">
    <property type="component" value="Unassembled WGS sequence"/>
</dbReference>
<feature type="transmembrane region" description="Helical" evidence="1">
    <location>
        <begin position="13"/>
        <end position="33"/>
    </location>
</feature>
<gene>
    <name evidence="2" type="ORF">HNO84_24010</name>
</gene>
<accession>A0ABX2M1Y1</accession>
<dbReference type="EMBL" id="JABFMT010000057">
    <property type="protein sequence ID" value="NUU04685.1"/>
    <property type="molecule type" value="Genomic_DNA"/>
</dbReference>